<protein>
    <submittedName>
        <fullName evidence="2">Uncharacterized protein</fullName>
    </submittedName>
</protein>
<keyword evidence="1" id="KW-0732">Signal</keyword>
<keyword evidence="3" id="KW-1185">Reference proteome</keyword>
<evidence type="ECO:0000313" key="3">
    <source>
        <dbReference type="Proteomes" id="UP000007241"/>
    </source>
</evidence>
<dbReference type="EMBL" id="GL882885">
    <property type="protein sequence ID" value="EGF79747.1"/>
    <property type="molecule type" value="Genomic_DNA"/>
</dbReference>
<feature type="signal peptide" evidence="1">
    <location>
        <begin position="1"/>
        <end position="25"/>
    </location>
</feature>
<evidence type="ECO:0000256" key="1">
    <source>
        <dbReference type="SAM" id="SignalP"/>
    </source>
</evidence>
<evidence type="ECO:0000313" key="2">
    <source>
        <dbReference type="EMBL" id="EGF79747.1"/>
    </source>
</evidence>
<gene>
    <name evidence="2" type="ORF">BATDEDRAFT_25504</name>
</gene>
<feature type="chain" id="PRO_5003312751" evidence="1">
    <location>
        <begin position="26"/>
        <end position="168"/>
    </location>
</feature>
<dbReference type="HOGENOM" id="CLU_1586167_0_0_1"/>
<dbReference type="RefSeq" id="XP_006679469.1">
    <property type="nucleotide sequence ID" value="XM_006679406.1"/>
</dbReference>
<dbReference type="AlphaFoldDB" id="F4P492"/>
<dbReference type="GeneID" id="18238806"/>
<proteinExistence type="predicted"/>
<dbReference type="OrthoDB" id="10467071at2759"/>
<dbReference type="InParanoid" id="F4P492"/>
<name>F4P492_BATDJ</name>
<organism evidence="2 3">
    <name type="scientific">Batrachochytrium dendrobatidis (strain JAM81 / FGSC 10211)</name>
    <name type="common">Frog chytrid fungus</name>
    <dbReference type="NCBI Taxonomy" id="684364"/>
    <lineage>
        <taxon>Eukaryota</taxon>
        <taxon>Fungi</taxon>
        <taxon>Fungi incertae sedis</taxon>
        <taxon>Chytridiomycota</taxon>
        <taxon>Chytridiomycota incertae sedis</taxon>
        <taxon>Chytridiomycetes</taxon>
        <taxon>Rhizophydiales</taxon>
        <taxon>Rhizophydiales incertae sedis</taxon>
        <taxon>Batrachochytrium</taxon>
    </lineage>
</organism>
<accession>F4P492</accession>
<reference evidence="2 3" key="1">
    <citation type="submission" date="2009-12" db="EMBL/GenBank/DDBJ databases">
        <title>The draft genome of Batrachochytrium dendrobatidis.</title>
        <authorList>
            <consortium name="US DOE Joint Genome Institute (JGI-PGF)"/>
            <person name="Kuo A."/>
            <person name="Salamov A."/>
            <person name="Schmutz J."/>
            <person name="Lucas S."/>
            <person name="Pitluck S."/>
            <person name="Rosenblum E."/>
            <person name="Stajich J."/>
            <person name="Eisen M."/>
            <person name="Grigoriev I.V."/>
        </authorList>
    </citation>
    <scope>NUCLEOTIDE SEQUENCE [LARGE SCALE GENOMIC DNA]</scope>
    <source>
        <strain evidence="3">JAM81 / FGSC 10211</strain>
    </source>
</reference>
<sequence>MRHNQLSWTSYWTALLVLFFSFVHSQTTIQDKHSLPHSASAEFHVTLNTSTFIDYTCTHGECVKCPANDTRVETLCNIGTSGFHEQLMCSSPLINGTLKVDWVVLMPHISEPHWRACIAHDNSESWGLVKFEIINIIGLVGSGSLIFMRRRWQRIEQYRRLATRSTTF</sequence>
<dbReference type="Proteomes" id="UP000007241">
    <property type="component" value="Unassembled WGS sequence"/>
</dbReference>